<evidence type="ECO:0000313" key="1">
    <source>
        <dbReference type="EMBL" id="MDC5696841.1"/>
    </source>
</evidence>
<evidence type="ECO:0008006" key="3">
    <source>
        <dbReference type="Google" id="ProtNLM"/>
    </source>
</evidence>
<accession>A0ABT5GGJ5</accession>
<evidence type="ECO:0000313" key="2">
    <source>
        <dbReference type="Proteomes" id="UP001150259"/>
    </source>
</evidence>
<proteinExistence type="predicted"/>
<protein>
    <recommendedName>
        <fullName evidence="3">DUF559 domain-containing protein</fullName>
    </recommendedName>
</protein>
<organism evidence="1 2">
    <name type="scientific">Intrasporangium calvum</name>
    <dbReference type="NCBI Taxonomy" id="53358"/>
    <lineage>
        <taxon>Bacteria</taxon>
        <taxon>Bacillati</taxon>
        <taxon>Actinomycetota</taxon>
        <taxon>Actinomycetes</taxon>
        <taxon>Micrococcales</taxon>
        <taxon>Intrasporangiaceae</taxon>
        <taxon>Intrasporangium</taxon>
    </lineage>
</organism>
<keyword evidence="2" id="KW-1185">Reference proteome</keyword>
<gene>
    <name evidence="1" type="ORF">OO014_06185</name>
</gene>
<name>A0ABT5GGJ5_9MICO</name>
<comment type="caution">
    <text evidence="1">The sequence shown here is derived from an EMBL/GenBank/DDBJ whole genome shotgun (WGS) entry which is preliminary data.</text>
</comment>
<dbReference type="RefSeq" id="WP_272461416.1">
    <property type="nucleotide sequence ID" value="NZ_JAPFQL010000020.1"/>
</dbReference>
<sequence>MDLSHVARRDVFSAAWARGHGLDSDAIARAVGEGRAHPLVRGWYATRPPADDVDWNRLAARAAFYRFEGRAMVSHQSALIWASLPVMYADLRTVHLTRIAAGSSRRRPGVMLHRAVWGVPESDRVPLAVAIVQAGLAAEPLTALIAADAALHGRKVDRGDLDEAIDLLGRSRQIAPVRTMLEHADGRIESPGESIAGHRLRQLGWQVEPQFRVETDQGEKVADFRIVGTRVLVEVDGKAKYCGDEGPDAVFREKRREDAVRRKDWRFVRLVMAELDDLRLIEGRVREQLAADAA</sequence>
<reference evidence="1 2" key="1">
    <citation type="submission" date="2022-11" db="EMBL/GenBank/DDBJ databases">
        <title>Anaerobic phenanthrene biodegradation by a DNRA strain PheN6.</title>
        <authorList>
            <person name="Zhang Z."/>
        </authorList>
    </citation>
    <scope>NUCLEOTIDE SEQUENCE [LARGE SCALE GENOMIC DNA]</scope>
    <source>
        <strain evidence="1 2">PheN6</strain>
    </source>
</reference>
<dbReference type="EMBL" id="JAPFQL010000020">
    <property type="protein sequence ID" value="MDC5696841.1"/>
    <property type="molecule type" value="Genomic_DNA"/>
</dbReference>
<dbReference type="Proteomes" id="UP001150259">
    <property type="component" value="Unassembled WGS sequence"/>
</dbReference>